<keyword evidence="2" id="KW-0472">Membrane</keyword>
<dbReference type="InterPro" id="IPR008963">
    <property type="entry name" value="Purple_acid_Pase-like_N"/>
</dbReference>
<dbReference type="EC" id="3.1.-.-" evidence="6"/>
<evidence type="ECO:0000259" key="4">
    <source>
        <dbReference type="Pfam" id="PF00149"/>
    </source>
</evidence>
<gene>
    <name evidence="6" type="ORF">QP027_08560</name>
</gene>
<dbReference type="Gene3D" id="2.60.40.380">
    <property type="entry name" value="Purple acid phosphatase-like, N-terminal"/>
    <property type="match status" value="1"/>
</dbReference>
<evidence type="ECO:0000313" key="7">
    <source>
        <dbReference type="Proteomes" id="UP001225598"/>
    </source>
</evidence>
<evidence type="ECO:0000256" key="2">
    <source>
        <dbReference type="SAM" id="Phobius"/>
    </source>
</evidence>
<organism evidence="6 7">
    <name type="scientific">Corynebacterium breve</name>
    <dbReference type="NCBI Taxonomy" id="3049799"/>
    <lineage>
        <taxon>Bacteria</taxon>
        <taxon>Bacillati</taxon>
        <taxon>Actinomycetota</taxon>
        <taxon>Actinomycetes</taxon>
        <taxon>Mycobacteriales</taxon>
        <taxon>Corynebacteriaceae</taxon>
        <taxon>Corynebacterium</taxon>
    </lineage>
</organism>
<dbReference type="SUPFAM" id="SSF56300">
    <property type="entry name" value="Metallo-dependent phosphatases"/>
    <property type="match status" value="1"/>
</dbReference>
<accession>A0ABY8VFX5</accession>
<dbReference type="Pfam" id="PF16656">
    <property type="entry name" value="Pur_ac_phosph_N"/>
    <property type="match status" value="1"/>
</dbReference>
<feature type="signal peptide" evidence="3">
    <location>
        <begin position="1"/>
        <end position="33"/>
    </location>
</feature>
<evidence type="ECO:0000259" key="5">
    <source>
        <dbReference type="Pfam" id="PF16656"/>
    </source>
</evidence>
<protein>
    <submittedName>
        <fullName evidence="6">Metallophosphoesterase family protein</fullName>
        <ecNumber evidence="6">3.1.-.-</ecNumber>
    </submittedName>
</protein>
<reference evidence="6 7" key="1">
    <citation type="submission" date="2023-05" db="EMBL/GenBank/DDBJ databases">
        <title>Corynebacterium suedekumii sp. nov. and Corynebacterium breve sp. nov. isolated from raw cow's milk.</title>
        <authorList>
            <person name="Baer M.K."/>
            <person name="Mehl L."/>
            <person name="Hellmuth R."/>
            <person name="Marke G."/>
            <person name="Lipski A."/>
        </authorList>
    </citation>
    <scope>NUCLEOTIDE SEQUENCE [LARGE SCALE GENOMIC DNA]</scope>
    <source>
        <strain evidence="6 7">R4</strain>
    </source>
</reference>
<keyword evidence="6" id="KW-0378">Hydrolase</keyword>
<feature type="transmembrane region" description="Helical" evidence="2">
    <location>
        <begin position="469"/>
        <end position="490"/>
    </location>
</feature>
<feature type="chain" id="PRO_5045308175" evidence="3">
    <location>
        <begin position="34"/>
        <end position="519"/>
    </location>
</feature>
<dbReference type="PANTHER" id="PTHR45867:SF3">
    <property type="entry name" value="ACID PHOSPHATASE TYPE 7"/>
    <property type="match status" value="1"/>
</dbReference>
<dbReference type="InterPro" id="IPR003961">
    <property type="entry name" value="FN3_dom"/>
</dbReference>
<feature type="domain" description="Purple acid phosphatase N-terminal" evidence="5">
    <location>
        <begin position="43"/>
        <end position="133"/>
    </location>
</feature>
<dbReference type="SUPFAM" id="SSF49363">
    <property type="entry name" value="Purple acid phosphatase, N-terminal domain"/>
    <property type="match status" value="1"/>
</dbReference>
<dbReference type="CDD" id="cd00063">
    <property type="entry name" value="FN3"/>
    <property type="match status" value="1"/>
</dbReference>
<evidence type="ECO:0000313" key="6">
    <source>
        <dbReference type="EMBL" id="WIM67173.1"/>
    </source>
</evidence>
<evidence type="ECO:0000256" key="3">
    <source>
        <dbReference type="SAM" id="SignalP"/>
    </source>
</evidence>
<dbReference type="EMBL" id="CP126969">
    <property type="protein sequence ID" value="WIM67173.1"/>
    <property type="molecule type" value="Genomic_DNA"/>
</dbReference>
<evidence type="ECO:0000256" key="1">
    <source>
        <dbReference type="ARBA" id="ARBA00022729"/>
    </source>
</evidence>
<dbReference type="InterPro" id="IPR015914">
    <property type="entry name" value="PAPs_N"/>
</dbReference>
<feature type="domain" description="Calcineurin-like phosphoesterase" evidence="4">
    <location>
        <begin position="143"/>
        <end position="329"/>
    </location>
</feature>
<sequence length="519" mass="55890">MKTNLFRARTALAAAVTAAVVSTSFVVPTQAFAQADDAPLPGHVLVGVGTDETEVILSWTSVSDDVANQQVQVAPASAGLSRNTESIDARSAGSADKGLFGYAATVSDLKPSTEYVYRIGDGEHWGEEHRFTTGSGADDWKMLFFGDPQIGADDIERDGKAWHTVTDQALKNNADAELLVTGGDHVDNKNHNRDGYDQLFHANALNSVPTAANRGNDDTRVEPFGSYFVRPNVDPEGNYFFHHNNALIVSLDTSATNTPSIEADRQFVHDVVTREGASADWVIVTFHHSLYSEGAHKNDPEINRLRDALAPTFSEVGVDLVLSGHDHSYSRSHLIDGTTPNIPNELAAPGDAFHQGDSEVLYITANSSTGSQFYDLHDNDGKAHPEATVDQMRAEGWTRHTTAFAQQDYSPDYSQITITADTLKVSTRNAADDSIIDEVTLSKNPVPVPEGTLSPEEAQKNIASSRASMAFATVIAMISGVALLLAAPILQAANGFRLDIRDVGEISVNKDSGSSFKKH</sequence>
<dbReference type="Pfam" id="PF00149">
    <property type="entry name" value="Metallophos"/>
    <property type="match status" value="1"/>
</dbReference>
<keyword evidence="1 3" id="KW-0732">Signal</keyword>
<dbReference type="InterPro" id="IPR004843">
    <property type="entry name" value="Calcineurin-like_PHP"/>
</dbReference>
<dbReference type="GO" id="GO:0016787">
    <property type="term" value="F:hydrolase activity"/>
    <property type="evidence" value="ECO:0007669"/>
    <property type="project" value="UniProtKB-KW"/>
</dbReference>
<keyword evidence="2" id="KW-0812">Transmembrane</keyword>
<dbReference type="InterPro" id="IPR029052">
    <property type="entry name" value="Metallo-depent_PP-like"/>
</dbReference>
<dbReference type="RefSeq" id="WP_284824067.1">
    <property type="nucleotide sequence ID" value="NZ_CP126969.1"/>
</dbReference>
<dbReference type="Proteomes" id="UP001225598">
    <property type="component" value="Chromosome"/>
</dbReference>
<dbReference type="Gene3D" id="3.60.21.10">
    <property type="match status" value="1"/>
</dbReference>
<dbReference type="PANTHER" id="PTHR45867">
    <property type="entry name" value="PURPLE ACID PHOSPHATASE"/>
    <property type="match status" value="1"/>
</dbReference>
<proteinExistence type="predicted"/>
<keyword evidence="2" id="KW-1133">Transmembrane helix</keyword>
<name>A0ABY8VFX5_9CORY</name>
<keyword evidence="7" id="KW-1185">Reference proteome</keyword>